<dbReference type="EMBL" id="JBEPFB010000017">
    <property type="protein sequence ID" value="MER7377264.1"/>
    <property type="molecule type" value="Genomic_DNA"/>
</dbReference>
<accession>A0ABV1Y067</accession>
<evidence type="ECO:0000313" key="1">
    <source>
        <dbReference type="EMBL" id="MER7377264.1"/>
    </source>
</evidence>
<reference evidence="1 2" key="1">
    <citation type="submission" date="2024-06" db="EMBL/GenBank/DDBJ databases">
        <title>The Natural Products Discovery Center: Release of the First 8490 Sequenced Strains for Exploring Actinobacteria Biosynthetic Diversity.</title>
        <authorList>
            <person name="Kalkreuter E."/>
            <person name="Kautsar S.A."/>
            <person name="Yang D."/>
            <person name="Bader C.D."/>
            <person name="Teijaro C.N."/>
            <person name="Fluegel L."/>
            <person name="Davis C.M."/>
            <person name="Simpson J.R."/>
            <person name="Lauterbach L."/>
            <person name="Steele A.D."/>
            <person name="Gui C."/>
            <person name="Meng S."/>
            <person name="Li G."/>
            <person name="Viehrig K."/>
            <person name="Ye F."/>
            <person name="Su P."/>
            <person name="Kiefer A.F."/>
            <person name="Nichols A."/>
            <person name="Cepeda A.J."/>
            <person name="Yan W."/>
            <person name="Fan B."/>
            <person name="Jiang Y."/>
            <person name="Adhikari A."/>
            <person name="Zheng C.-J."/>
            <person name="Schuster L."/>
            <person name="Cowan T.M."/>
            <person name="Smanski M.J."/>
            <person name="Chevrette M.G."/>
            <person name="De Carvalho L.P.S."/>
            <person name="Shen B."/>
        </authorList>
    </citation>
    <scope>NUCLEOTIDE SEQUENCE [LARGE SCALE GENOMIC DNA]</scope>
    <source>
        <strain evidence="1 2">NPDC000155</strain>
    </source>
</reference>
<keyword evidence="2" id="KW-1185">Reference proteome</keyword>
<evidence type="ECO:0000313" key="2">
    <source>
        <dbReference type="Proteomes" id="UP001486207"/>
    </source>
</evidence>
<dbReference type="Proteomes" id="UP001486207">
    <property type="component" value="Unassembled WGS sequence"/>
</dbReference>
<comment type="caution">
    <text evidence="1">The sequence shown here is derived from an EMBL/GenBank/DDBJ whole genome shotgun (WGS) entry which is preliminary data.</text>
</comment>
<gene>
    <name evidence="1" type="ORF">ABT384_32000</name>
</gene>
<dbReference type="InterPro" id="IPR036390">
    <property type="entry name" value="WH_DNA-bd_sf"/>
</dbReference>
<organism evidence="1 2">
    <name type="scientific">Streptomyces lanatus</name>
    <dbReference type="NCBI Taxonomy" id="66900"/>
    <lineage>
        <taxon>Bacteria</taxon>
        <taxon>Bacillati</taxon>
        <taxon>Actinomycetota</taxon>
        <taxon>Actinomycetes</taxon>
        <taxon>Kitasatosporales</taxon>
        <taxon>Streptomycetaceae</taxon>
        <taxon>Streptomyces</taxon>
    </lineage>
</organism>
<sequence length="94" mass="10725">MTTTAPSRAQKFSDRAHRVLFELALHPDGEWVDVTSIYTSLGLNSHEVRGALTELRTAGMTERKRRMARSRTTGRRTHRTYFRLTDDSTSEAAE</sequence>
<name>A0ABV1Y067_9ACTN</name>
<protein>
    <submittedName>
        <fullName evidence="1">Rrf2 family transcriptional regulator</fullName>
    </submittedName>
</protein>
<dbReference type="RefSeq" id="WP_190074082.1">
    <property type="nucleotide sequence ID" value="NZ_BNBM01000017.1"/>
</dbReference>
<proteinExistence type="predicted"/>
<dbReference type="SUPFAM" id="SSF46785">
    <property type="entry name" value="Winged helix' DNA-binding domain"/>
    <property type="match status" value="1"/>
</dbReference>